<dbReference type="Pfam" id="PF05108">
    <property type="entry name" value="T7SS_ESX1_EccB"/>
    <property type="match status" value="1"/>
</dbReference>
<evidence type="ECO:0000256" key="3">
    <source>
        <dbReference type="ARBA" id="ARBA00022475"/>
    </source>
</evidence>
<accession>A0A849BZF5</accession>
<evidence type="ECO:0000256" key="1">
    <source>
        <dbReference type="ARBA" id="ARBA00004162"/>
    </source>
</evidence>
<name>A0A849BZF5_9NOCA</name>
<dbReference type="AlphaFoldDB" id="A0A849BZF5"/>
<comment type="similarity">
    <text evidence="2">Belongs to the EccB family.</text>
</comment>
<evidence type="ECO:0000313" key="11">
    <source>
        <dbReference type="EMBL" id="NNH71892.1"/>
    </source>
</evidence>
<dbReference type="InterPro" id="IPR044857">
    <property type="entry name" value="T7SS_EccB_R1"/>
</dbReference>
<keyword evidence="3" id="KW-1003">Cell membrane</keyword>
<evidence type="ECO:0000256" key="4">
    <source>
        <dbReference type="ARBA" id="ARBA00022692"/>
    </source>
</evidence>
<evidence type="ECO:0000256" key="6">
    <source>
        <dbReference type="ARBA" id="ARBA00022801"/>
    </source>
</evidence>
<evidence type="ECO:0000256" key="8">
    <source>
        <dbReference type="ARBA" id="ARBA00022989"/>
    </source>
</evidence>
<evidence type="ECO:0000256" key="2">
    <source>
        <dbReference type="ARBA" id="ARBA00008149"/>
    </source>
</evidence>
<keyword evidence="12" id="KW-1185">Reference proteome</keyword>
<keyword evidence="8 10" id="KW-1133">Transmembrane helix</keyword>
<dbReference type="GO" id="GO:0005524">
    <property type="term" value="F:ATP binding"/>
    <property type="evidence" value="ECO:0007669"/>
    <property type="project" value="UniProtKB-KW"/>
</dbReference>
<feature type="transmembrane region" description="Helical" evidence="10">
    <location>
        <begin position="44"/>
        <end position="64"/>
    </location>
</feature>
<dbReference type="Gene3D" id="3.30.2390.20">
    <property type="entry name" value="Type VII secretion system EccB, repeat 1 domain"/>
    <property type="match status" value="1"/>
</dbReference>
<dbReference type="GO" id="GO:0005886">
    <property type="term" value="C:plasma membrane"/>
    <property type="evidence" value="ECO:0007669"/>
    <property type="project" value="UniProtKB-SubCell"/>
</dbReference>
<organism evidence="11 12">
    <name type="scientific">Nocardia uniformis</name>
    <dbReference type="NCBI Taxonomy" id="53432"/>
    <lineage>
        <taxon>Bacteria</taxon>
        <taxon>Bacillati</taxon>
        <taxon>Actinomycetota</taxon>
        <taxon>Actinomycetes</taxon>
        <taxon>Mycobacteriales</taxon>
        <taxon>Nocardiaceae</taxon>
        <taxon>Nocardia</taxon>
    </lineage>
</organism>
<dbReference type="GO" id="GO:0005576">
    <property type="term" value="C:extracellular region"/>
    <property type="evidence" value="ECO:0007669"/>
    <property type="project" value="TreeGrafter"/>
</dbReference>
<keyword evidence="4 10" id="KW-0812">Transmembrane</keyword>
<evidence type="ECO:0000256" key="10">
    <source>
        <dbReference type="SAM" id="Phobius"/>
    </source>
</evidence>
<dbReference type="EMBL" id="JABELX010000006">
    <property type="protein sequence ID" value="NNH71892.1"/>
    <property type="molecule type" value="Genomic_DNA"/>
</dbReference>
<evidence type="ECO:0000256" key="7">
    <source>
        <dbReference type="ARBA" id="ARBA00022840"/>
    </source>
</evidence>
<evidence type="ECO:0000256" key="9">
    <source>
        <dbReference type="ARBA" id="ARBA00023136"/>
    </source>
</evidence>
<evidence type="ECO:0000313" key="12">
    <source>
        <dbReference type="Proteomes" id="UP000586827"/>
    </source>
</evidence>
<comment type="caution">
    <text evidence="11">The sequence shown here is derived from an EMBL/GenBank/DDBJ whole genome shotgun (WGS) entry which is preliminary data.</text>
</comment>
<dbReference type="Gene3D" id="2.40.50.910">
    <property type="entry name" value="Type VII secretion system EccB, repeat 3 domain"/>
    <property type="match status" value="1"/>
</dbReference>
<dbReference type="InterPro" id="IPR007795">
    <property type="entry name" value="T7SS_EccB"/>
</dbReference>
<dbReference type="PANTHER" id="PTHR40765">
    <property type="entry name" value="ESX-2 SECRETION SYSTEM ATPASE ECCB2"/>
    <property type="match status" value="1"/>
</dbReference>
<gene>
    <name evidence="11" type="primary">eccB</name>
    <name evidence="11" type="ORF">HLB23_18855</name>
</gene>
<keyword evidence="5" id="KW-0547">Nucleotide-binding</keyword>
<dbReference type="RefSeq" id="WP_067519369.1">
    <property type="nucleotide sequence ID" value="NZ_JABELX010000006.1"/>
</dbReference>
<protein>
    <submittedName>
        <fullName evidence="11">Type VII secretion protein EccB</fullName>
    </submittedName>
</protein>
<dbReference type="GO" id="GO:0016787">
    <property type="term" value="F:hydrolase activity"/>
    <property type="evidence" value="ECO:0007669"/>
    <property type="project" value="UniProtKB-KW"/>
</dbReference>
<evidence type="ECO:0000256" key="5">
    <source>
        <dbReference type="ARBA" id="ARBA00022741"/>
    </source>
</evidence>
<dbReference type="InterPro" id="IPR042485">
    <property type="entry name" value="T7SS_EccB_R3"/>
</dbReference>
<sequence>MPAQLTTRAQVNGYRFLLRRLDHALIRRDVRMLHDPMRSQTRSLIAGAVLGLLVVAGAAIMSFLKPQGSIGDANIVMGKESGALYVVVKDEEDESKMTLHPVLNLASARLVAGSSESPTSVKDSKLGSTARGPMLGIPGAPAALPGSSQGDRSDWTLCDTVKLSSSGSADDSSGSTTTVIAGGLELSERIKTAESDSALLVRKGDKTYLLYDGKRAEIDPENSVVRRTLNLAAHGARPITTGLLDAATEVPPLLPPSIDRKGEPGPGGLSSVPVGGIIQVTALDDSGQRELYVVLADGVQRISEFTAQLIRNDDSQGMSEIKSVPPDLLDGIAPVRQLPVDEFPGAVPKIIDNSLNPVACMQWSKARGVGLMDPDVAEGSADRATISMLIGTRLPLPESAKPVQLATSDGIGDRIDSVYIRPASGELVQTTGNEPGSPRRGSMFYVADNGIRYGVPDLETAQILGLGDPRLAPWTIISQMVPGPTLSKDEALISRDTLPTGT</sequence>
<keyword evidence="6" id="KW-0378">Hydrolase</keyword>
<dbReference type="Proteomes" id="UP000586827">
    <property type="component" value="Unassembled WGS sequence"/>
</dbReference>
<comment type="subcellular location">
    <subcellularLocation>
        <location evidence="1">Cell membrane</location>
        <topology evidence="1">Single-pass membrane protein</topology>
    </subcellularLocation>
</comment>
<reference evidence="11 12" key="1">
    <citation type="submission" date="2020-05" db="EMBL/GenBank/DDBJ databases">
        <title>MicrobeNet Type strains.</title>
        <authorList>
            <person name="Nicholson A.C."/>
        </authorList>
    </citation>
    <scope>NUCLEOTIDE SEQUENCE [LARGE SCALE GENOMIC DNA]</scope>
    <source>
        <strain evidence="11 12">JCM 3224</strain>
    </source>
</reference>
<keyword evidence="9 10" id="KW-0472">Membrane</keyword>
<keyword evidence="7" id="KW-0067">ATP-binding</keyword>
<proteinExistence type="inferred from homology"/>
<dbReference type="NCBIfam" id="TIGR03919">
    <property type="entry name" value="T7SS_EccB"/>
    <property type="match status" value="1"/>
</dbReference>
<dbReference type="PANTHER" id="PTHR40765:SF2">
    <property type="entry name" value="ESX-2 SECRETION SYSTEM ATPASE ECCB2"/>
    <property type="match status" value="1"/>
</dbReference>